<evidence type="ECO:0000256" key="1">
    <source>
        <dbReference type="ARBA" id="ARBA00022801"/>
    </source>
</evidence>
<dbReference type="GO" id="GO:0016810">
    <property type="term" value="F:hydrolase activity, acting on carbon-nitrogen (but not peptide) bonds"/>
    <property type="evidence" value="ECO:0007669"/>
    <property type="project" value="InterPro"/>
</dbReference>
<sequence>MSRTLLRGARVITMAPHRPDAERADVLIDGDSIAGVGEGLDETGAEIVDVTDRIILPGLVNAHLHTWQTALRGVGADWTLADYLGRMHGGAARHYRSEDMRVGTLAGALSQLDRGTTTLGDWCHNTPTPEHTDAALDGLRASGIRGVFLHGTPYSAADAAHPVREIDRLLDGPVAAHPLLALGMAVRGPQLSTPDAAVADFRAAAERGLVVSMHQSGGEPGPGWEAVRAAGLLSPDTNVVHGAGLTDEWIKTLVDAGASVTCTPENELGQGHGFPITGRLLRLGAAPSLGTDTDAVAPGDVLSAARIALACQRGRDHDRHRQTTGSFSLTATITGKQALAWATVEGARALGLAGRVGRLEAGMQADLVVIDGPTANPVATALYAGSGDIEAVMIAGRWRKRDHALLDVDLDAVRTQLRDSAARLLSHVTG</sequence>
<dbReference type="InterPro" id="IPR006680">
    <property type="entry name" value="Amidohydro-rel"/>
</dbReference>
<dbReference type="Gene3D" id="3.20.20.140">
    <property type="entry name" value="Metal-dependent hydrolases"/>
    <property type="match status" value="1"/>
</dbReference>
<evidence type="ECO:0000313" key="3">
    <source>
        <dbReference type="EMBL" id="MBB5896439.1"/>
    </source>
</evidence>
<organism evidence="3 4">
    <name type="scientific">Kutzneria kofuensis</name>
    <dbReference type="NCBI Taxonomy" id="103725"/>
    <lineage>
        <taxon>Bacteria</taxon>
        <taxon>Bacillati</taxon>
        <taxon>Actinomycetota</taxon>
        <taxon>Actinomycetes</taxon>
        <taxon>Pseudonocardiales</taxon>
        <taxon>Pseudonocardiaceae</taxon>
        <taxon>Kutzneria</taxon>
    </lineage>
</organism>
<dbReference type="PANTHER" id="PTHR43794:SF11">
    <property type="entry name" value="AMIDOHYDROLASE-RELATED DOMAIN-CONTAINING PROTEIN"/>
    <property type="match status" value="1"/>
</dbReference>
<dbReference type="Pfam" id="PF01979">
    <property type="entry name" value="Amidohydro_1"/>
    <property type="match status" value="1"/>
</dbReference>
<reference evidence="3 4" key="1">
    <citation type="submission" date="2020-08" db="EMBL/GenBank/DDBJ databases">
        <title>Sequencing the genomes of 1000 actinobacteria strains.</title>
        <authorList>
            <person name="Klenk H.-P."/>
        </authorList>
    </citation>
    <scope>NUCLEOTIDE SEQUENCE [LARGE SCALE GENOMIC DNA]</scope>
    <source>
        <strain evidence="3 4">DSM 43851</strain>
    </source>
</reference>
<dbReference type="InterPro" id="IPR050287">
    <property type="entry name" value="MTA/SAH_deaminase"/>
</dbReference>
<keyword evidence="1 3" id="KW-0378">Hydrolase</keyword>
<evidence type="ECO:0000313" key="4">
    <source>
        <dbReference type="Proteomes" id="UP000585638"/>
    </source>
</evidence>
<dbReference type="EMBL" id="JACHIR010000001">
    <property type="protein sequence ID" value="MBB5896439.1"/>
    <property type="molecule type" value="Genomic_DNA"/>
</dbReference>
<dbReference type="SUPFAM" id="SSF51338">
    <property type="entry name" value="Composite domain of metallo-dependent hydrolases"/>
    <property type="match status" value="1"/>
</dbReference>
<comment type="caution">
    <text evidence="3">The sequence shown here is derived from an EMBL/GenBank/DDBJ whole genome shotgun (WGS) entry which is preliminary data.</text>
</comment>
<feature type="domain" description="Amidohydrolase-related" evidence="2">
    <location>
        <begin position="54"/>
        <end position="398"/>
    </location>
</feature>
<dbReference type="PANTHER" id="PTHR43794">
    <property type="entry name" value="AMINOHYDROLASE SSNA-RELATED"/>
    <property type="match status" value="1"/>
</dbReference>
<dbReference type="NCBIfam" id="NF006056">
    <property type="entry name" value="PRK08204.1"/>
    <property type="match status" value="1"/>
</dbReference>
<name>A0A7W9NL66_9PSEU</name>
<gene>
    <name evidence="3" type="ORF">BJ998_007635</name>
</gene>
<keyword evidence="4" id="KW-1185">Reference proteome</keyword>
<protein>
    <submittedName>
        <fullName evidence="3">Cytosine/adenosine deaminase-related metal-dependent hydrolase</fullName>
    </submittedName>
</protein>
<accession>A0A7W9NL66</accession>
<proteinExistence type="predicted"/>
<dbReference type="Proteomes" id="UP000585638">
    <property type="component" value="Unassembled WGS sequence"/>
</dbReference>
<dbReference type="Gene3D" id="2.30.40.10">
    <property type="entry name" value="Urease, subunit C, domain 1"/>
    <property type="match status" value="1"/>
</dbReference>
<dbReference type="InterPro" id="IPR032466">
    <property type="entry name" value="Metal_Hydrolase"/>
</dbReference>
<dbReference type="RefSeq" id="WP_184868094.1">
    <property type="nucleotide sequence ID" value="NZ_JACHIR010000001.1"/>
</dbReference>
<dbReference type="InterPro" id="IPR011059">
    <property type="entry name" value="Metal-dep_hydrolase_composite"/>
</dbReference>
<dbReference type="SUPFAM" id="SSF51556">
    <property type="entry name" value="Metallo-dependent hydrolases"/>
    <property type="match status" value="1"/>
</dbReference>
<evidence type="ECO:0000259" key="2">
    <source>
        <dbReference type="Pfam" id="PF01979"/>
    </source>
</evidence>
<dbReference type="AlphaFoldDB" id="A0A7W9NL66"/>